<evidence type="ECO:0000313" key="2">
    <source>
        <dbReference type="Proteomes" id="UP000887013"/>
    </source>
</evidence>
<evidence type="ECO:0000313" key="1">
    <source>
        <dbReference type="EMBL" id="GFU20878.1"/>
    </source>
</evidence>
<gene>
    <name evidence="1" type="primary">X975_07143</name>
    <name evidence="1" type="ORF">NPIL_388541</name>
</gene>
<dbReference type="GO" id="GO:0003676">
    <property type="term" value="F:nucleic acid binding"/>
    <property type="evidence" value="ECO:0007669"/>
    <property type="project" value="InterPro"/>
</dbReference>
<organism evidence="1 2">
    <name type="scientific">Nephila pilipes</name>
    <name type="common">Giant wood spider</name>
    <name type="synonym">Nephila maculata</name>
    <dbReference type="NCBI Taxonomy" id="299642"/>
    <lineage>
        <taxon>Eukaryota</taxon>
        <taxon>Metazoa</taxon>
        <taxon>Ecdysozoa</taxon>
        <taxon>Arthropoda</taxon>
        <taxon>Chelicerata</taxon>
        <taxon>Arachnida</taxon>
        <taxon>Araneae</taxon>
        <taxon>Araneomorphae</taxon>
        <taxon>Entelegynae</taxon>
        <taxon>Araneoidea</taxon>
        <taxon>Nephilidae</taxon>
        <taxon>Nephila</taxon>
    </lineage>
</organism>
<reference evidence="1" key="1">
    <citation type="submission" date="2020-08" db="EMBL/GenBank/DDBJ databases">
        <title>Multicomponent nature underlies the extraordinary mechanical properties of spider dragline silk.</title>
        <authorList>
            <person name="Kono N."/>
            <person name="Nakamura H."/>
            <person name="Mori M."/>
            <person name="Yoshida Y."/>
            <person name="Ohtoshi R."/>
            <person name="Malay A.D."/>
            <person name="Moran D.A.P."/>
            <person name="Tomita M."/>
            <person name="Numata K."/>
            <person name="Arakawa K."/>
        </authorList>
    </citation>
    <scope>NUCLEOTIDE SEQUENCE</scope>
</reference>
<protein>
    <submittedName>
        <fullName evidence="1">HTH_Tnp_Tc3_2 domain-containing protein</fullName>
    </submittedName>
</protein>
<dbReference type="OrthoDB" id="9996331at2759"/>
<keyword evidence="2" id="KW-1185">Reference proteome</keyword>
<dbReference type="EMBL" id="BMAW01080716">
    <property type="protein sequence ID" value="GFU20878.1"/>
    <property type="molecule type" value="Genomic_DNA"/>
</dbReference>
<dbReference type="Proteomes" id="UP000887013">
    <property type="component" value="Unassembled WGS sequence"/>
</dbReference>
<sequence length="90" mass="10795">MTLHRRLIERNLRSYRPLRHQPLPPALCGFKLQWCLAPSGWNEADWRRIVFIDESLFQLCPDDHRRRVWRRPGQLVDPAFTITRHTGPEP</sequence>
<name>A0A8X6QLE8_NEPPI</name>
<dbReference type="AlphaFoldDB" id="A0A8X6QLE8"/>
<accession>A0A8X6QLE8</accession>
<comment type="caution">
    <text evidence="1">The sequence shown here is derived from an EMBL/GenBank/DDBJ whole genome shotgun (WGS) entry which is preliminary data.</text>
</comment>
<proteinExistence type="predicted"/>
<dbReference type="InterPro" id="IPR036397">
    <property type="entry name" value="RNaseH_sf"/>
</dbReference>
<dbReference type="Gene3D" id="3.30.420.10">
    <property type="entry name" value="Ribonuclease H-like superfamily/Ribonuclease H"/>
    <property type="match status" value="1"/>
</dbReference>